<protein>
    <submittedName>
        <fullName evidence="1 2">Uncharacterized protein</fullName>
    </submittedName>
</protein>
<gene>
    <name evidence="1" type="ordered locus">MTR_7g033050</name>
</gene>
<dbReference type="Proteomes" id="UP000002051">
    <property type="component" value="Unassembled WGS sequence"/>
</dbReference>
<proteinExistence type="predicted"/>
<dbReference type="EMBL" id="CM001223">
    <property type="protein sequence ID" value="AES78543.1"/>
    <property type="molecule type" value="Genomic_DNA"/>
</dbReference>
<evidence type="ECO:0000313" key="2">
    <source>
        <dbReference type="EnsemblPlants" id="AES78543"/>
    </source>
</evidence>
<reference evidence="1 3" key="2">
    <citation type="journal article" date="2014" name="BMC Genomics">
        <title>An improved genome release (version Mt4.0) for the model legume Medicago truncatula.</title>
        <authorList>
            <person name="Tang H."/>
            <person name="Krishnakumar V."/>
            <person name="Bidwell S."/>
            <person name="Rosen B."/>
            <person name="Chan A."/>
            <person name="Zhou S."/>
            <person name="Gentzbittel L."/>
            <person name="Childs K.L."/>
            <person name="Yandell M."/>
            <person name="Gundlach H."/>
            <person name="Mayer K.F."/>
            <person name="Schwartz D.C."/>
            <person name="Town C.D."/>
        </authorList>
    </citation>
    <scope>GENOME REANNOTATION</scope>
    <source>
        <strain evidence="2 3">cv. Jemalong A17</strain>
    </source>
</reference>
<dbReference type="HOGENOM" id="CLU_3109465_0_0_1"/>
<dbReference type="EnsemblPlants" id="AES78543">
    <property type="protein sequence ID" value="AES78543"/>
    <property type="gene ID" value="MTR_7g033050"/>
</dbReference>
<reference evidence="1 3" key="1">
    <citation type="journal article" date="2011" name="Nature">
        <title>The Medicago genome provides insight into the evolution of rhizobial symbioses.</title>
        <authorList>
            <person name="Young N.D."/>
            <person name="Debelle F."/>
            <person name="Oldroyd G.E."/>
            <person name="Geurts R."/>
            <person name="Cannon S.B."/>
            <person name="Udvardi M.K."/>
            <person name="Benedito V.A."/>
            <person name="Mayer K.F."/>
            <person name="Gouzy J."/>
            <person name="Schoof H."/>
            <person name="Van de Peer Y."/>
            <person name="Proost S."/>
            <person name="Cook D.R."/>
            <person name="Meyers B.C."/>
            <person name="Spannagl M."/>
            <person name="Cheung F."/>
            <person name="De Mita S."/>
            <person name="Krishnakumar V."/>
            <person name="Gundlach H."/>
            <person name="Zhou S."/>
            <person name="Mudge J."/>
            <person name="Bharti A.K."/>
            <person name="Murray J.D."/>
            <person name="Naoumkina M.A."/>
            <person name="Rosen B."/>
            <person name="Silverstein K.A."/>
            <person name="Tang H."/>
            <person name="Rombauts S."/>
            <person name="Zhao P.X."/>
            <person name="Zhou P."/>
            <person name="Barbe V."/>
            <person name="Bardou P."/>
            <person name="Bechner M."/>
            <person name="Bellec A."/>
            <person name="Berger A."/>
            <person name="Berges H."/>
            <person name="Bidwell S."/>
            <person name="Bisseling T."/>
            <person name="Choisne N."/>
            <person name="Couloux A."/>
            <person name="Denny R."/>
            <person name="Deshpande S."/>
            <person name="Dai X."/>
            <person name="Doyle J.J."/>
            <person name="Dudez A.M."/>
            <person name="Farmer A.D."/>
            <person name="Fouteau S."/>
            <person name="Franken C."/>
            <person name="Gibelin C."/>
            <person name="Gish J."/>
            <person name="Goldstein S."/>
            <person name="Gonzalez A.J."/>
            <person name="Green P.J."/>
            <person name="Hallab A."/>
            <person name="Hartog M."/>
            <person name="Hua A."/>
            <person name="Humphray S.J."/>
            <person name="Jeong D.H."/>
            <person name="Jing Y."/>
            <person name="Jocker A."/>
            <person name="Kenton S.M."/>
            <person name="Kim D.J."/>
            <person name="Klee K."/>
            <person name="Lai H."/>
            <person name="Lang C."/>
            <person name="Lin S."/>
            <person name="Macmil S.L."/>
            <person name="Magdelenat G."/>
            <person name="Matthews L."/>
            <person name="McCorrison J."/>
            <person name="Monaghan E.L."/>
            <person name="Mun J.H."/>
            <person name="Najar F.Z."/>
            <person name="Nicholson C."/>
            <person name="Noirot C."/>
            <person name="O'Bleness M."/>
            <person name="Paule C.R."/>
            <person name="Poulain J."/>
            <person name="Prion F."/>
            <person name="Qin B."/>
            <person name="Qu C."/>
            <person name="Retzel E.F."/>
            <person name="Riddle C."/>
            <person name="Sallet E."/>
            <person name="Samain S."/>
            <person name="Samson N."/>
            <person name="Sanders I."/>
            <person name="Saurat O."/>
            <person name="Scarpelli C."/>
            <person name="Schiex T."/>
            <person name="Segurens B."/>
            <person name="Severin A.J."/>
            <person name="Sherrier D.J."/>
            <person name="Shi R."/>
            <person name="Sims S."/>
            <person name="Singer S.R."/>
            <person name="Sinharoy S."/>
            <person name="Sterck L."/>
            <person name="Viollet A."/>
            <person name="Wang B.B."/>
            <person name="Wang K."/>
            <person name="Wang M."/>
            <person name="Wang X."/>
            <person name="Warfsmann J."/>
            <person name="Weissenbach J."/>
            <person name="White D.D."/>
            <person name="White J.D."/>
            <person name="Wiley G.B."/>
            <person name="Wincker P."/>
            <person name="Xing Y."/>
            <person name="Yang L."/>
            <person name="Yao Z."/>
            <person name="Ying F."/>
            <person name="Zhai J."/>
            <person name="Zhou L."/>
            <person name="Zuber A."/>
            <person name="Denarie J."/>
            <person name="Dixon R.A."/>
            <person name="May G.D."/>
            <person name="Schwartz D.C."/>
            <person name="Rogers J."/>
            <person name="Quetier F."/>
            <person name="Town C.D."/>
            <person name="Roe B.A."/>
        </authorList>
    </citation>
    <scope>NUCLEOTIDE SEQUENCE [LARGE SCALE GENOMIC DNA]</scope>
    <source>
        <strain evidence="1">A17</strain>
        <strain evidence="2 3">cv. Jemalong A17</strain>
    </source>
</reference>
<evidence type="ECO:0000313" key="1">
    <source>
        <dbReference type="EMBL" id="AES78543.1"/>
    </source>
</evidence>
<name>G7L6A4_MEDTR</name>
<dbReference type="PaxDb" id="3880-AES78543"/>
<dbReference type="AlphaFoldDB" id="G7L6A4"/>
<keyword evidence="3" id="KW-1185">Reference proteome</keyword>
<accession>G7L6A4</accession>
<sequence length="51" mass="6523">MMKYMFGEWRNHDTNQEKLQMVYLQFHSEESLSGRRRIWKRKEEDRNIKDF</sequence>
<evidence type="ECO:0000313" key="3">
    <source>
        <dbReference type="Proteomes" id="UP000002051"/>
    </source>
</evidence>
<reference evidence="2" key="3">
    <citation type="submission" date="2015-04" db="UniProtKB">
        <authorList>
            <consortium name="EnsemblPlants"/>
        </authorList>
    </citation>
    <scope>IDENTIFICATION</scope>
    <source>
        <strain evidence="2">cv. Jemalong A17</strain>
    </source>
</reference>
<organism evidence="1 3">
    <name type="scientific">Medicago truncatula</name>
    <name type="common">Barrel medic</name>
    <name type="synonym">Medicago tribuloides</name>
    <dbReference type="NCBI Taxonomy" id="3880"/>
    <lineage>
        <taxon>Eukaryota</taxon>
        <taxon>Viridiplantae</taxon>
        <taxon>Streptophyta</taxon>
        <taxon>Embryophyta</taxon>
        <taxon>Tracheophyta</taxon>
        <taxon>Spermatophyta</taxon>
        <taxon>Magnoliopsida</taxon>
        <taxon>eudicotyledons</taxon>
        <taxon>Gunneridae</taxon>
        <taxon>Pentapetalae</taxon>
        <taxon>rosids</taxon>
        <taxon>fabids</taxon>
        <taxon>Fabales</taxon>
        <taxon>Fabaceae</taxon>
        <taxon>Papilionoideae</taxon>
        <taxon>50 kb inversion clade</taxon>
        <taxon>NPAAA clade</taxon>
        <taxon>Hologalegina</taxon>
        <taxon>IRL clade</taxon>
        <taxon>Trifolieae</taxon>
        <taxon>Medicago</taxon>
    </lineage>
</organism>